<evidence type="ECO:0008006" key="4">
    <source>
        <dbReference type="Google" id="ProtNLM"/>
    </source>
</evidence>
<gene>
    <name evidence="2" type="ORF">K7432_001464</name>
</gene>
<evidence type="ECO:0000313" key="3">
    <source>
        <dbReference type="Proteomes" id="UP001479436"/>
    </source>
</evidence>
<protein>
    <recommendedName>
        <fullName evidence="4">RPA-interacting protein C-terminal domain-containing protein</fullName>
    </recommendedName>
</protein>
<dbReference type="EMBL" id="JASJQH010006908">
    <property type="protein sequence ID" value="KAK9727897.1"/>
    <property type="molecule type" value="Genomic_DNA"/>
</dbReference>
<dbReference type="PANTHER" id="PTHR31742:SF1">
    <property type="entry name" value="RPA-INTERACTING PROTEIN"/>
    <property type="match status" value="1"/>
</dbReference>
<accession>A0ABR2W9M1</accession>
<sequence length="229" mass="26767">MNVIDPFNFNRSATHSSRRNSPRASPKTRRVWRDEFKRQCLDRIKESRWAEQNRKRLFHSNESAFGDSPMEEEKWLQRLISEEWSKFQQEKNLAHANEVIELSEEMATALEEEIVRESTDDYEALCAFEDAILSADMEKYEEIQMNQMESPEHVETCVICNQGTLLQESATSLKCNNCHFQVDYQSWQNIHNLKLAHRSTCPGNSLFTFNASTGLIMLCDRCDWCEAVV</sequence>
<proteinExistence type="predicted"/>
<comment type="caution">
    <text evidence="2">The sequence shown here is derived from an EMBL/GenBank/DDBJ whole genome shotgun (WGS) entry which is preliminary data.</text>
</comment>
<feature type="region of interest" description="Disordered" evidence="1">
    <location>
        <begin position="1"/>
        <end position="28"/>
    </location>
</feature>
<dbReference type="PANTHER" id="PTHR31742">
    <property type="entry name" value="RPA-INTERACTING PROTEIN RPAIN"/>
    <property type="match status" value="1"/>
</dbReference>
<name>A0ABR2W9M1_9FUNG</name>
<organism evidence="2 3">
    <name type="scientific">Basidiobolus ranarum</name>
    <dbReference type="NCBI Taxonomy" id="34480"/>
    <lineage>
        <taxon>Eukaryota</taxon>
        <taxon>Fungi</taxon>
        <taxon>Fungi incertae sedis</taxon>
        <taxon>Zoopagomycota</taxon>
        <taxon>Entomophthoromycotina</taxon>
        <taxon>Basidiobolomycetes</taxon>
        <taxon>Basidiobolales</taxon>
        <taxon>Basidiobolaceae</taxon>
        <taxon>Basidiobolus</taxon>
    </lineage>
</organism>
<evidence type="ECO:0000256" key="1">
    <source>
        <dbReference type="SAM" id="MobiDB-lite"/>
    </source>
</evidence>
<dbReference type="InterPro" id="IPR028156">
    <property type="entry name" value="RIP"/>
</dbReference>
<dbReference type="Proteomes" id="UP001479436">
    <property type="component" value="Unassembled WGS sequence"/>
</dbReference>
<reference evidence="2 3" key="1">
    <citation type="submission" date="2023-04" db="EMBL/GenBank/DDBJ databases">
        <title>Genome of Basidiobolus ranarum AG-B5.</title>
        <authorList>
            <person name="Stajich J.E."/>
            <person name="Carter-House D."/>
            <person name="Gryganskyi A."/>
        </authorList>
    </citation>
    <scope>NUCLEOTIDE SEQUENCE [LARGE SCALE GENOMIC DNA]</scope>
    <source>
        <strain evidence="2 3">AG-B5</strain>
    </source>
</reference>
<keyword evidence="3" id="KW-1185">Reference proteome</keyword>
<feature type="compositionally biased region" description="Basic residues" evidence="1">
    <location>
        <begin position="16"/>
        <end position="28"/>
    </location>
</feature>
<evidence type="ECO:0000313" key="2">
    <source>
        <dbReference type="EMBL" id="KAK9727897.1"/>
    </source>
</evidence>